<comment type="caution">
    <text evidence="1">The sequence shown here is derived from an EMBL/GenBank/DDBJ whole genome shotgun (WGS) entry which is preliminary data.</text>
</comment>
<gene>
    <name evidence="1" type="ORF">CLV59_110219</name>
</gene>
<dbReference type="EMBL" id="QLMA01000010">
    <property type="protein sequence ID" value="RAJ75170.1"/>
    <property type="molecule type" value="Genomic_DNA"/>
</dbReference>
<protein>
    <recommendedName>
        <fullName evidence="3">LTXXQ motif family protein</fullName>
    </recommendedName>
</protein>
<dbReference type="Proteomes" id="UP000249819">
    <property type="component" value="Unassembled WGS sequence"/>
</dbReference>
<organism evidence="1 2">
    <name type="scientific">Chitinophaga dinghuensis</name>
    <dbReference type="NCBI Taxonomy" id="1539050"/>
    <lineage>
        <taxon>Bacteria</taxon>
        <taxon>Pseudomonadati</taxon>
        <taxon>Bacteroidota</taxon>
        <taxon>Chitinophagia</taxon>
        <taxon>Chitinophagales</taxon>
        <taxon>Chitinophagaceae</taxon>
        <taxon>Chitinophaga</taxon>
    </lineage>
</organism>
<keyword evidence="2" id="KW-1185">Reference proteome</keyword>
<accession>A0A327VKE6</accession>
<evidence type="ECO:0000313" key="2">
    <source>
        <dbReference type="Proteomes" id="UP000249819"/>
    </source>
</evidence>
<sequence length="154" mass="17938">MLAIVMLTGITNVFAQEDDAGKKLKSIQVAFMARNLKLTPEEADRFWPVYNNYRNEMDQLVADKERDKSIDVKSTHSADADAVARNNMDKDLSYDKRFLDIKTKYTAEFQRVLPASKASAVFNSEKEFRRIMIKHLQNSQKINRMNNQQLRPRH</sequence>
<evidence type="ECO:0008006" key="3">
    <source>
        <dbReference type="Google" id="ProtNLM"/>
    </source>
</evidence>
<proteinExistence type="predicted"/>
<evidence type="ECO:0000313" key="1">
    <source>
        <dbReference type="EMBL" id="RAJ75170.1"/>
    </source>
</evidence>
<dbReference type="AlphaFoldDB" id="A0A327VKE6"/>
<reference evidence="1 2" key="1">
    <citation type="submission" date="2018-06" db="EMBL/GenBank/DDBJ databases">
        <title>Genomic Encyclopedia of Archaeal and Bacterial Type Strains, Phase II (KMG-II): from individual species to whole genera.</title>
        <authorList>
            <person name="Goeker M."/>
        </authorList>
    </citation>
    <scope>NUCLEOTIDE SEQUENCE [LARGE SCALE GENOMIC DNA]</scope>
    <source>
        <strain evidence="1 2">DSM 29821</strain>
    </source>
</reference>
<name>A0A327VKE6_9BACT</name>